<protein>
    <submittedName>
        <fullName evidence="2">Uncharacterized protein</fullName>
    </submittedName>
</protein>
<evidence type="ECO:0000313" key="1">
    <source>
        <dbReference type="EMBL" id="CAD8070835.1"/>
    </source>
</evidence>
<dbReference type="EMBL" id="CAJJDM010000046">
    <property type="protein sequence ID" value="CAD8070835.1"/>
    <property type="molecule type" value="Genomic_DNA"/>
</dbReference>
<gene>
    <name evidence="1" type="ORF">PPRIM_AZ9-3.1.T0460162</name>
    <name evidence="2" type="ORF">PPRIM_AZ9-3.1.T0460163</name>
</gene>
<keyword evidence="3" id="KW-1185">Reference proteome</keyword>
<name>A0A8S1LTM2_PARPR</name>
<comment type="caution">
    <text evidence="2">The sequence shown here is derived from an EMBL/GenBank/DDBJ whole genome shotgun (WGS) entry which is preliminary data.</text>
</comment>
<accession>A0A8S1LTM2</accession>
<dbReference type="EMBL" id="CAJJDM010000046">
    <property type="protein sequence ID" value="CAD8070837.1"/>
    <property type="molecule type" value="Genomic_DNA"/>
</dbReference>
<organism evidence="2 3">
    <name type="scientific">Paramecium primaurelia</name>
    <dbReference type="NCBI Taxonomy" id="5886"/>
    <lineage>
        <taxon>Eukaryota</taxon>
        <taxon>Sar</taxon>
        <taxon>Alveolata</taxon>
        <taxon>Ciliophora</taxon>
        <taxon>Intramacronucleata</taxon>
        <taxon>Oligohymenophorea</taxon>
        <taxon>Peniculida</taxon>
        <taxon>Parameciidae</taxon>
        <taxon>Paramecium</taxon>
    </lineage>
</organism>
<dbReference type="AlphaFoldDB" id="A0A8S1LTM2"/>
<reference evidence="2" key="1">
    <citation type="submission" date="2021-01" db="EMBL/GenBank/DDBJ databases">
        <authorList>
            <consortium name="Genoscope - CEA"/>
            <person name="William W."/>
        </authorList>
    </citation>
    <scope>NUCLEOTIDE SEQUENCE</scope>
</reference>
<sequence>MFNQKGIAFQIRAQNFSQKVASKNNFRATTILTKADSIYMIQEFCKIQEERQLMYIDEIGIGKDLIAPRVWCNKRQIFNIYLSEILTRINIIGAMNREFKELNQLKILDKAYSNLQQKIWAKKLCISNRQCFRSQRKFFYQRCFKFEQCVFITMFTTVESN</sequence>
<proteinExistence type="predicted"/>
<evidence type="ECO:0000313" key="3">
    <source>
        <dbReference type="Proteomes" id="UP000688137"/>
    </source>
</evidence>
<dbReference type="Proteomes" id="UP000688137">
    <property type="component" value="Unassembled WGS sequence"/>
</dbReference>
<evidence type="ECO:0000313" key="2">
    <source>
        <dbReference type="EMBL" id="CAD8070837.1"/>
    </source>
</evidence>